<organism evidence="9 10">
    <name type="scientific">Roseovarius litorisediminis</name>
    <dbReference type="NCBI Taxonomy" id="1312363"/>
    <lineage>
        <taxon>Bacteria</taxon>
        <taxon>Pseudomonadati</taxon>
        <taxon>Pseudomonadota</taxon>
        <taxon>Alphaproteobacteria</taxon>
        <taxon>Rhodobacterales</taxon>
        <taxon>Roseobacteraceae</taxon>
        <taxon>Roseovarius</taxon>
    </lineage>
</organism>
<evidence type="ECO:0000313" key="9">
    <source>
        <dbReference type="EMBL" id="SLN33083.1"/>
    </source>
</evidence>
<dbReference type="RefSeq" id="WP_085891828.1">
    <property type="nucleotide sequence ID" value="NZ_FWFL01000003.1"/>
</dbReference>
<keyword evidence="7" id="KW-0732">Signal</keyword>
<name>A0A1Y5SA54_9RHOB</name>
<dbReference type="EMBL" id="FWFL01000003">
    <property type="protein sequence ID" value="SLN33083.1"/>
    <property type="molecule type" value="Genomic_DNA"/>
</dbReference>
<proteinExistence type="predicted"/>
<feature type="signal peptide" evidence="7">
    <location>
        <begin position="1"/>
        <end position="20"/>
    </location>
</feature>
<evidence type="ECO:0000256" key="2">
    <source>
        <dbReference type="ARBA" id="ARBA00022617"/>
    </source>
</evidence>
<dbReference type="GO" id="GO:0009055">
    <property type="term" value="F:electron transfer activity"/>
    <property type="evidence" value="ECO:0007669"/>
    <property type="project" value="InterPro"/>
</dbReference>
<dbReference type="OrthoDB" id="9805828at2"/>
<dbReference type="InterPro" id="IPR036909">
    <property type="entry name" value="Cyt_c-like_dom_sf"/>
</dbReference>
<dbReference type="AlphaFoldDB" id="A0A1Y5SA54"/>
<evidence type="ECO:0000256" key="7">
    <source>
        <dbReference type="SAM" id="SignalP"/>
    </source>
</evidence>
<feature type="chain" id="PRO_5012215688" evidence="7">
    <location>
        <begin position="21"/>
        <end position="137"/>
    </location>
</feature>
<keyword evidence="1" id="KW-0813">Transport</keyword>
<protein>
    <submittedName>
        <fullName evidence="9">Cytochrome c-551</fullName>
    </submittedName>
</protein>
<gene>
    <name evidence="9" type="ORF">PEL8287_01609</name>
</gene>
<feature type="domain" description="Cytochrome c" evidence="8">
    <location>
        <begin position="22"/>
        <end position="135"/>
    </location>
</feature>
<evidence type="ECO:0000256" key="6">
    <source>
        <dbReference type="PROSITE-ProRule" id="PRU00433"/>
    </source>
</evidence>
<evidence type="ECO:0000256" key="4">
    <source>
        <dbReference type="ARBA" id="ARBA00022982"/>
    </source>
</evidence>
<keyword evidence="10" id="KW-1185">Reference proteome</keyword>
<keyword evidence="5 6" id="KW-0408">Iron</keyword>
<dbReference type="GO" id="GO:0020037">
    <property type="term" value="F:heme binding"/>
    <property type="evidence" value="ECO:0007669"/>
    <property type="project" value="InterPro"/>
</dbReference>
<dbReference type="PANTHER" id="PTHR11961">
    <property type="entry name" value="CYTOCHROME C"/>
    <property type="match status" value="1"/>
</dbReference>
<dbReference type="InterPro" id="IPR002327">
    <property type="entry name" value="Cyt_c_1A/1B"/>
</dbReference>
<dbReference type="Gene3D" id="1.10.760.10">
    <property type="entry name" value="Cytochrome c-like domain"/>
    <property type="match status" value="1"/>
</dbReference>
<accession>A0A1Y5SA54</accession>
<reference evidence="9 10" key="1">
    <citation type="submission" date="2017-03" db="EMBL/GenBank/DDBJ databases">
        <authorList>
            <person name="Afonso C.L."/>
            <person name="Miller P.J."/>
            <person name="Scott M.A."/>
            <person name="Spackman E."/>
            <person name="Goraichik I."/>
            <person name="Dimitrov K.M."/>
            <person name="Suarez D.L."/>
            <person name="Swayne D.E."/>
        </authorList>
    </citation>
    <scope>NUCLEOTIDE SEQUENCE [LARGE SCALE GENOMIC DNA]</scope>
    <source>
        <strain evidence="9 10">CECT 8287</strain>
    </source>
</reference>
<dbReference type="InterPro" id="IPR009056">
    <property type="entry name" value="Cyt_c-like_dom"/>
</dbReference>
<keyword evidence="2 6" id="KW-0349">Heme</keyword>
<dbReference type="Proteomes" id="UP000193827">
    <property type="component" value="Unassembled WGS sequence"/>
</dbReference>
<evidence type="ECO:0000256" key="5">
    <source>
        <dbReference type="ARBA" id="ARBA00023004"/>
    </source>
</evidence>
<sequence>MKLFLTASAALLALSLPALASGDADAGEKIFKKCKSCHTIASPDETIVKGGRTGPNLFGAIGRAAGSVEGFKYSKSMISAGEAGLVWDEEKLAEYVQDPTAYLKKELDDPKARAKMSFKLRKGGEDVAAYLGTFSTE</sequence>
<dbReference type="PROSITE" id="PS51007">
    <property type="entry name" value="CYTC"/>
    <property type="match status" value="1"/>
</dbReference>
<keyword evidence="3 6" id="KW-0479">Metal-binding</keyword>
<dbReference type="SUPFAM" id="SSF46626">
    <property type="entry name" value="Cytochrome c"/>
    <property type="match status" value="1"/>
</dbReference>
<evidence type="ECO:0000259" key="8">
    <source>
        <dbReference type="PROSITE" id="PS51007"/>
    </source>
</evidence>
<evidence type="ECO:0000313" key="10">
    <source>
        <dbReference type="Proteomes" id="UP000193827"/>
    </source>
</evidence>
<dbReference type="GO" id="GO:0046872">
    <property type="term" value="F:metal ion binding"/>
    <property type="evidence" value="ECO:0007669"/>
    <property type="project" value="UniProtKB-KW"/>
</dbReference>
<evidence type="ECO:0000256" key="3">
    <source>
        <dbReference type="ARBA" id="ARBA00022723"/>
    </source>
</evidence>
<keyword evidence="4" id="KW-0249">Electron transport</keyword>
<evidence type="ECO:0000256" key="1">
    <source>
        <dbReference type="ARBA" id="ARBA00022448"/>
    </source>
</evidence>